<dbReference type="AlphaFoldDB" id="A0A2C9A3H6"/>
<sequence length="237" mass="25066">MTSAAATLSSPEHAVESSAPSRVAELQARIRSMQATKLDSKLIPTHPAIAGLLPGGGLQQGAAYSVDSSAMLLMTLLAAPSAAGSWCAVVGVPEFGVEAAGHFGIDLDRLVLVPRPAEQWLAVTAAVADVMSVVVTRPPKRATDSSIARLAARLRQRGTTLLVLGNWPQTEAMLSLSQSTWHGIGDGHGHLSSREVTITVTSRMTGRPRSTRLWLPDSGAVVRRSDTRVDDTRRYGT</sequence>
<keyword evidence="3" id="KW-1185">Reference proteome</keyword>
<dbReference type="Proteomes" id="UP000219440">
    <property type="component" value="Unassembled WGS sequence"/>
</dbReference>
<dbReference type="EMBL" id="OCST01000006">
    <property type="protein sequence ID" value="SOE73896.1"/>
    <property type="molecule type" value="Genomic_DNA"/>
</dbReference>
<name>A0A2C9A3H6_9MICO</name>
<protein>
    <recommendedName>
        <fullName evidence="4">Protein ImuA</fullName>
    </recommendedName>
</protein>
<reference evidence="2 3" key="1">
    <citation type="submission" date="2017-09" db="EMBL/GenBank/DDBJ databases">
        <authorList>
            <person name="Ehlers B."/>
            <person name="Leendertz F.H."/>
        </authorList>
    </citation>
    <scope>NUCLEOTIDE SEQUENCE [LARGE SCALE GENOMIC DNA]</scope>
    <source>
        <strain evidence="2 3">CGMCC 1.05381</strain>
    </source>
</reference>
<organism evidence="2 3">
    <name type="scientific">Salinibacterium xinjiangense</name>
    <dbReference type="NCBI Taxonomy" id="386302"/>
    <lineage>
        <taxon>Bacteria</taxon>
        <taxon>Bacillati</taxon>
        <taxon>Actinomycetota</taxon>
        <taxon>Actinomycetes</taxon>
        <taxon>Micrococcales</taxon>
        <taxon>Microbacteriaceae</taxon>
        <taxon>Salinibacterium</taxon>
    </lineage>
</organism>
<gene>
    <name evidence="2" type="ORF">SAMN06296378_2880</name>
</gene>
<feature type="region of interest" description="Disordered" evidence="1">
    <location>
        <begin position="1"/>
        <end position="21"/>
    </location>
</feature>
<feature type="compositionally biased region" description="Polar residues" evidence="1">
    <location>
        <begin position="1"/>
        <end position="10"/>
    </location>
</feature>
<dbReference type="RefSeq" id="WP_229671178.1">
    <property type="nucleotide sequence ID" value="NZ_BMLC01000001.1"/>
</dbReference>
<evidence type="ECO:0000313" key="3">
    <source>
        <dbReference type="Proteomes" id="UP000219440"/>
    </source>
</evidence>
<evidence type="ECO:0000313" key="2">
    <source>
        <dbReference type="EMBL" id="SOE73896.1"/>
    </source>
</evidence>
<accession>A0A2C9A3H6</accession>
<evidence type="ECO:0000256" key="1">
    <source>
        <dbReference type="SAM" id="MobiDB-lite"/>
    </source>
</evidence>
<proteinExistence type="predicted"/>
<evidence type="ECO:0008006" key="4">
    <source>
        <dbReference type="Google" id="ProtNLM"/>
    </source>
</evidence>